<dbReference type="Proteomes" id="UP000326759">
    <property type="component" value="Unassembled WGS sequence"/>
</dbReference>
<keyword evidence="3" id="KW-0472">Membrane</keyword>
<dbReference type="SMART" id="SM00146">
    <property type="entry name" value="PI3Kc"/>
    <property type="match status" value="1"/>
</dbReference>
<protein>
    <submittedName>
        <fullName evidence="6">Transformation/transcription domain-associated protein</fullName>
    </submittedName>
</protein>
<evidence type="ECO:0000259" key="4">
    <source>
        <dbReference type="PROSITE" id="PS50290"/>
    </source>
</evidence>
<dbReference type="InterPro" id="IPR036940">
    <property type="entry name" value="PI3/4_kinase_cat_sf"/>
</dbReference>
<accession>A0A5N5TJE4</accession>
<keyword evidence="3" id="KW-1133">Transmembrane helix</keyword>
<organism evidence="6 7">
    <name type="scientific">Armadillidium nasatum</name>
    <dbReference type="NCBI Taxonomy" id="96803"/>
    <lineage>
        <taxon>Eukaryota</taxon>
        <taxon>Metazoa</taxon>
        <taxon>Ecdysozoa</taxon>
        <taxon>Arthropoda</taxon>
        <taxon>Crustacea</taxon>
        <taxon>Multicrustacea</taxon>
        <taxon>Malacostraca</taxon>
        <taxon>Eumalacostraca</taxon>
        <taxon>Peracarida</taxon>
        <taxon>Isopoda</taxon>
        <taxon>Oniscidea</taxon>
        <taxon>Crinocheta</taxon>
        <taxon>Armadillidiidae</taxon>
        <taxon>Armadillidium</taxon>
    </lineage>
</organism>
<dbReference type="Gene3D" id="1.10.1070.11">
    <property type="entry name" value="Phosphatidylinositol 3-/4-kinase, catalytic domain"/>
    <property type="match status" value="1"/>
</dbReference>
<dbReference type="Pfam" id="PF00454">
    <property type="entry name" value="PI3_PI4_kinase"/>
    <property type="match status" value="1"/>
</dbReference>
<keyword evidence="3" id="KW-0812">Transmembrane</keyword>
<reference evidence="6 7" key="1">
    <citation type="journal article" date="2019" name="PLoS Biol.">
        <title>Sex chromosomes control vertical transmission of feminizing Wolbachia symbionts in an isopod.</title>
        <authorList>
            <person name="Becking T."/>
            <person name="Chebbi M.A."/>
            <person name="Giraud I."/>
            <person name="Moumen B."/>
            <person name="Laverre T."/>
            <person name="Caubet Y."/>
            <person name="Peccoud J."/>
            <person name="Gilbert C."/>
            <person name="Cordaux R."/>
        </authorList>
    </citation>
    <scope>NUCLEOTIDE SEQUENCE [LARGE SCALE GENOMIC DNA]</scope>
    <source>
        <strain evidence="6">ANa2</strain>
        <tissue evidence="6">Whole body excluding digestive tract and cuticle</tissue>
    </source>
</reference>
<keyword evidence="7" id="KW-1185">Reference proteome</keyword>
<dbReference type="InterPro" id="IPR046805">
    <property type="entry name" value="Tra1_ring"/>
</dbReference>
<dbReference type="OrthoDB" id="5570127at2759"/>
<dbReference type="InterPro" id="IPR003151">
    <property type="entry name" value="PIK-rel_kinase_FAT"/>
</dbReference>
<dbReference type="SUPFAM" id="SSF56112">
    <property type="entry name" value="Protein kinase-like (PK-like)"/>
    <property type="match status" value="1"/>
</dbReference>
<name>A0A5N5TJE4_9CRUS</name>
<dbReference type="InterPro" id="IPR011989">
    <property type="entry name" value="ARM-like"/>
</dbReference>
<evidence type="ECO:0000313" key="7">
    <source>
        <dbReference type="Proteomes" id="UP000326759"/>
    </source>
</evidence>
<dbReference type="PANTHER" id="PTHR11139">
    <property type="entry name" value="ATAXIA TELANGIECTASIA MUTATED ATM -RELATED"/>
    <property type="match status" value="1"/>
</dbReference>
<comment type="caution">
    <text evidence="6">The sequence shown here is derived from an EMBL/GenBank/DDBJ whole genome shotgun (WGS) entry which is preliminary data.</text>
</comment>
<comment type="similarity">
    <text evidence="1">Belongs to the PI3/PI4-kinase family. TRA1 subfamily.</text>
</comment>
<evidence type="ECO:0000313" key="6">
    <source>
        <dbReference type="EMBL" id="KAB7505950.1"/>
    </source>
</evidence>
<dbReference type="GO" id="GO:0006355">
    <property type="term" value="P:regulation of DNA-templated transcription"/>
    <property type="evidence" value="ECO:0007669"/>
    <property type="project" value="TreeGrafter"/>
</dbReference>
<dbReference type="PROSITE" id="PS51189">
    <property type="entry name" value="FAT"/>
    <property type="match status" value="1"/>
</dbReference>
<proteinExistence type="inferred from homology"/>
<dbReference type="InterPro" id="IPR000403">
    <property type="entry name" value="PI3/4_kinase_cat_dom"/>
</dbReference>
<evidence type="ECO:0000256" key="2">
    <source>
        <dbReference type="SAM" id="MobiDB-lite"/>
    </source>
</evidence>
<dbReference type="InterPro" id="IPR016024">
    <property type="entry name" value="ARM-type_fold"/>
</dbReference>
<dbReference type="PANTHER" id="PTHR11139:SF1">
    <property type="entry name" value="TRANSFORMATION_TRANSCRIPTION DOMAIN-ASSOCIATED PROTEIN"/>
    <property type="match status" value="1"/>
</dbReference>
<feature type="transmembrane region" description="Helical" evidence="3">
    <location>
        <begin position="3787"/>
        <end position="3808"/>
    </location>
</feature>
<feature type="compositionally biased region" description="Low complexity" evidence="2">
    <location>
        <begin position="2002"/>
        <end position="2023"/>
    </location>
</feature>
<dbReference type="SUPFAM" id="SSF48371">
    <property type="entry name" value="ARM repeat"/>
    <property type="match status" value="3"/>
</dbReference>
<evidence type="ECO:0000256" key="1">
    <source>
        <dbReference type="ARBA" id="ARBA00007234"/>
    </source>
</evidence>
<evidence type="ECO:0000256" key="3">
    <source>
        <dbReference type="SAM" id="Phobius"/>
    </source>
</evidence>
<dbReference type="GO" id="GO:0006281">
    <property type="term" value="P:DNA repair"/>
    <property type="evidence" value="ECO:0007669"/>
    <property type="project" value="TreeGrafter"/>
</dbReference>
<feature type="region of interest" description="Disordered" evidence="2">
    <location>
        <begin position="1984"/>
        <end position="2026"/>
    </location>
</feature>
<dbReference type="InterPro" id="IPR046807">
    <property type="entry name" value="Tra1_central"/>
</dbReference>
<dbReference type="Pfam" id="PF02259">
    <property type="entry name" value="FAT"/>
    <property type="match status" value="1"/>
</dbReference>
<dbReference type="InterPro" id="IPR011009">
    <property type="entry name" value="Kinase-like_dom_sf"/>
</dbReference>
<dbReference type="Gene3D" id="1.25.10.10">
    <property type="entry name" value="Leucine-rich Repeat Variant"/>
    <property type="match status" value="1"/>
</dbReference>
<dbReference type="Pfam" id="PF20175">
    <property type="entry name" value="Tra1_central"/>
    <property type="match status" value="2"/>
</dbReference>
<dbReference type="EMBL" id="SEYY01001051">
    <property type="protein sequence ID" value="KAB7505950.1"/>
    <property type="molecule type" value="Genomic_DNA"/>
</dbReference>
<evidence type="ECO:0000259" key="5">
    <source>
        <dbReference type="PROSITE" id="PS51189"/>
    </source>
</evidence>
<gene>
    <name evidence="6" type="primary">TRRAP</name>
    <name evidence="6" type="ORF">Anas_00442</name>
</gene>
<dbReference type="InterPro" id="IPR050517">
    <property type="entry name" value="DDR_Repair_Kinase"/>
</dbReference>
<sequence>MGPTGVGIGVPATQMASSSHGGASVALDQMLTQMNTFRSYVTILADPASKDENKLKAAQLLNEDLETIVSSPHYLSFLDHAMNIFLKILNEGEPLFIAEYNIQQLRKLILEMIHRLPSNEHLKKYLGSILAVVFKLLDIDNEENVMVALHIITELHKTYRPSFTPEYNLIPRAILSLKVLTELPIIFVLMLQLYKEQVYADVEEFIPLIMETIVLQPRQSQREQESFNREVFVDLIGAQIKILSFLAYIIKSFQTKVASHAQKLVTGMLNLLRLCPNEVASLRKELLIATKHILALDLRNHKPLKIILISTLTKISMIIWKNLVNIYVLVGFVTHIDKLFDESLLFGKGWTVHETLRPLAYSTLADLIHHVRQQLDLGALTRAVHLFSKNIHDETLPTSIQTMSCKLLLNLVDSIKNQTGQNLSEASVGQDLLIRMLYVFVNKFKSIAQVQLPYLRNKEQNSNANSNSGSVSDIKQEDKASVSVAETDKVESTSKSLLSCSSAQSYSVVDCRALVKTLVSGVKTITWGCALCKTSQENGLTKPFYPKETLVFIRFVKWAMQSLEIYAIVVPGIQPQMAQRGQVPQTVRSKEEKEVLEHFAGVFIMMSSRTFKEIFTTTINYVVERIYINPALQVVANSFLARPETSPIFATILVEYLLNHMEEMGSQSDRATLYLKLFKLVFGSVSILAAENEQMLKPYLHQIVNRSMELAMTARDPYNYFLLLRALFRSIGGGNHDILYQEFLPLLPTLLQGLNSLQSGLHKQHMKDLFVELCLTVPVRLSSLLPYLPMLMDPLVSALNGSQTLISQGLRTLELCVDNLQPDFLYEHIQPVRAELMQALWKTLRNTNEQIAQVAFRVLGKFGGGNRKMMTEPQYLDYTDQEVSTSCMTIHFPDHKAPIMLPIDKIIDAALVALRASSTESWYRQQCWEVIRGFLIGSLQIDEDRFMVSKLLTHPSFIESDIPNLNGQYYKCPDEKARKVQQTALTAMFVAAAVKDLRNEVFQTMVALVRHYTMVAVVQQAGPFCLNGRWNKAQGMDPLVLIDSVAMIMGHEERELCKPGHLALMLIINAAADILGSKERASQLPIMEYIVEKMCNLCYDRAWYAKLGGCLAISTLSDHMALKWVLDHQYIFLRALFYVMMDLTDEVSTGAIEKAKSNLERMLIVCTSPLKGENDNEELRAAKEKSLHNVTHELVRQITSSNTTVREQAIQSLKTVAKLTQRDIAEVMMPHKEVLAEMIPPKKHFILRHQPANIQIGLMDGNTFCTSTNPRMFTLDLMIPEHKSFFKDLHQLVDKDDAGLSKFSCYKNISNLIPLRKSALRALTACHYIPNIQDNVFLTIYKVLNNSPHPELQETAFECLQKYLKNCTIPRETIHNLVRPLLSQVCQLHSITLPVIQRLSYLTQLFPNTFHEKLCGHLSHHLKNLLDTAVSNRKQNMATVRQDNNDLKLCASIVDIFHQIPSASSKFIETLCKLVLHAEMGLMMEAASPFRDPLMKFLLRYPSETIQHFLSDMYSVDQQYGRFLEYLVKHEKGEPFRQTLRGSGERLLTMIVSSTSPLPIQVGGVAAAIQPGDKMQQQYLAIKLIWILTRSDQTWITTQTEILTSLQNLWASNELHTIHQSGEGIDFIHWKVPRLIVSLLLTYFKQNTNEVKLLFQLLQAFVGRYIPDFQFLREFLDQTVAQTYTVEWKRSTFFQFVEVFEDLSVSQELKAKILQHIIIPCFSVSLDRGEGDNLIGYPPAPDQDHADNVVSVFINKIIVPEEPFKYNDAVRILLLQLSCLLVEKASAHIHDAANKRQGVKLRRLMTFAWPCLLSKNCVDPATKYHGHLLLSHIIAKFAIHKRIVLQVFHSLLKAHAMEARAVVRQALEILTPAMPVRMEDGNTMLTHWTRKILIEEGHSVGQLVHILQLIVRHSSVYYPVRHHLTQHISQAVNRLGFTPTVNLDQRRLAVDLAEVCIKWEEQRVAEDSDIDSIVTLESISQTSQVKRSNSADGSDPKRAKLSSIAGTSSSSSSSSHKSNSDVSKPMEKSHADLIVYFLLRLACQVNESTPTPGTNPPGEALSKRCVVLLKRALQPDIWPNSDPKLGWLDKLFVNLENSSPNLTNISVGLELLTYLIGTLRKEQILIAIKSVTKGLLVCMTHSNQKIIKLTHNLLAKLMSTFPMDPANPTGSKFEELEDLYAKISKAIFDGLNGYQKHSNIIVSTIYGPLMMLKAACQSNPFYLDRLITPLVGVMQKMARDHLNPPPTENPSLLTELLIMALDLVKNRIGVLGADLRKSFIGQILVGLIDKTPETRVMKAITKIVEEWVKNKSLIAVNQGPTMKEKSILLVKLMHVVEKRFPDDTELIGNYLEIVIYVYQDETFKQTELTSKLEPAFLAGLRCTQPHIRAKFFQVFHENVSITNSWVNNLVPSMSTMISWADAADRANFSVFVSVKEDTSEDYPMDFHEKDMEMDMDSSTPVDGQSSNQISAKQKLNKLICVQNTFMKSTKDLMSGQFLAAVSQLCHIDTSLSEWLWIKLFPRIWRILSERQQQCLTHEIQPFIASGTHILQKDCHPSAVSTFVEALSYCQPSIPIRPIVMQYLGKGHNLWYRMALMLEQAAQDVGAFSNPRNARRETDMYGDNMEPILPPVQEAINALSYIYSVLKEEDLWAGLWQTVATYPETKMAVTYEQHGFLEQAQATYELVMTKARADIAIRPAPIRLMSEMDLWEKHWIRCAKELNQWELTLEYGRSNAGSDPLLVLESCWHVPNWPLMKDALSHVEQAYPKELAWKVNMYRGYLAICHPEEQHLKLIEKLVEVASSLCLKEWKRLPTIVSHIHLTYLQAAQQVMELQEAAQIHQGLLQGGASSLHDMKAIVKTWRNRLPVIADDLSHWSDIFTWRQHHYQFIVNHYTESSEHQGQSMLGVHASAQAIIHFGKIARKHNLSSVCLDSLSRIHTIQSVPIVDCFQKIRQQVKCYHQMAAANNMGKNELQEGLEVIESTNLKFFTKEMTAEFYALKGTFLSQLGRTEEANKALSAAVQLHDTLVKGWAMWGDYLEGLFIRDPSHIGLGVSAITCFLHASRHQNESKSRKHLAKVFWLLTFDDEAGSLSEALDKYSVGVPAIQWLPWIPQLLTCIVRPEGKVIITLLNQVGKMFPQAVYLPIRTLYLTLRIEQWGRYRRDSSAISQASQTATTQPTSSTTGSAAAAAAAAAVGNQAPIRATEPMRRCSQILQTQRDCHPTVLVSLEGIAEQVSMGWFREKWYEEILRQLRQALAKCYALAFENSNAITESVITPHTQSFVEKLVASFGMDFENGAAQLSAAGYVCARAETTTGRRGQQQTSIHHPAFQKLKSQFRQDFDFAQPASLKLHNLIHKLKKWIRILEIKIKGLPKWFILEDKCKFMSNFNLQTAEVELPGEFLIPKQSHYYIRIARFLPRVDIIQKHGTAPRRLYIRGHNGRIYPFLVVSDSSLSDGCREERVLQLMRMLNQFFVKQKETSRRLVNLSVMRVVAVSPQMRLVEDNVSSLSLLDVYKLRCSKKAIEPDMPINRYYDKLAAIQAKGSHASHQVLRDIIVKDVQLAMVPKTILKDWAISTFPNPTHYWTFRKILTIQLALVCLMEYSLHLTRLYPDMMYIHQDSGLVNVSYFKFNIDDGKGELDGNWPVPFRLTPNLAELVTAIGVNGPFTAVMVSTARCLATPSFKVIALLRAILRDEIIAWHKRQDGNTLESGSSTSTSGQQSSNRIDGEALINRVNKAVTTITNRIQTLATLDGADNKVSTRSLGTRVKIRRDKDMTTVISVLKCLKLLSLFVLLIVLTICAEWTLLGTHGYKGDNKKKRNPLLVSISLAAVM</sequence>
<dbReference type="InterPro" id="IPR014009">
    <property type="entry name" value="PIK_FAT"/>
</dbReference>
<dbReference type="GO" id="GO:0000124">
    <property type="term" value="C:SAGA complex"/>
    <property type="evidence" value="ECO:0007669"/>
    <property type="project" value="TreeGrafter"/>
</dbReference>
<feature type="domain" description="PI3K/PI4K catalytic" evidence="4">
    <location>
        <begin position="3417"/>
        <end position="3753"/>
    </location>
</feature>
<dbReference type="GO" id="GO:0005634">
    <property type="term" value="C:nucleus"/>
    <property type="evidence" value="ECO:0007669"/>
    <property type="project" value="TreeGrafter"/>
</dbReference>
<dbReference type="CDD" id="cd05163">
    <property type="entry name" value="PIKK_TRRAP"/>
    <property type="match status" value="1"/>
</dbReference>
<dbReference type="Pfam" id="PF20206">
    <property type="entry name" value="Tra1_ring"/>
    <property type="match status" value="1"/>
</dbReference>
<dbReference type="PROSITE" id="PS50290">
    <property type="entry name" value="PI3_4_KINASE_3"/>
    <property type="match status" value="1"/>
</dbReference>
<feature type="domain" description="FAT" evidence="5">
    <location>
        <begin position="2579"/>
        <end position="3151"/>
    </location>
</feature>
<dbReference type="GO" id="GO:0035267">
    <property type="term" value="C:NuA4 histone acetyltransferase complex"/>
    <property type="evidence" value="ECO:0007669"/>
    <property type="project" value="TreeGrafter"/>
</dbReference>